<dbReference type="PANTHER" id="PTHR34406:SF1">
    <property type="entry name" value="PROTEIN YCEI"/>
    <property type="match status" value="1"/>
</dbReference>
<dbReference type="SMART" id="SM00867">
    <property type="entry name" value="YceI"/>
    <property type="match status" value="1"/>
</dbReference>
<dbReference type="Gene3D" id="2.40.128.110">
    <property type="entry name" value="Lipid/polyisoprenoid-binding, YceI-like"/>
    <property type="match status" value="1"/>
</dbReference>
<dbReference type="RefSeq" id="WP_184754092.1">
    <property type="nucleotide sequence ID" value="NZ_BAABEK010000026.1"/>
</dbReference>
<proteinExistence type="inferred from homology"/>
<dbReference type="Pfam" id="PF04264">
    <property type="entry name" value="YceI"/>
    <property type="match status" value="1"/>
</dbReference>
<accession>A0A7W7W974</accession>
<gene>
    <name evidence="3" type="ORF">FHR32_002075</name>
</gene>
<dbReference type="Proteomes" id="UP000534286">
    <property type="component" value="Unassembled WGS sequence"/>
</dbReference>
<evidence type="ECO:0000313" key="3">
    <source>
        <dbReference type="EMBL" id="MBB4937770.1"/>
    </source>
</evidence>
<evidence type="ECO:0000313" key="4">
    <source>
        <dbReference type="Proteomes" id="UP000534286"/>
    </source>
</evidence>
<dbReference type="AlphaFoldDB" id="A0A7W7W974"/>
<dbReference type="EMBL" id="JACHJU010000001">
    <property type="protein sequence ID" value="MBB4937770.1"/>
    <property type="molecule type" value="Genomic_DNA"/>
</dbReference>
<organism evidence="3 4">
    <name type="scientific">Streptosporangium album</name>
    <dbReference type="NCBI Taxonomy" id="47479"/>
    <lineage>
        <taxon>Bacteria</taxon>
        <taxon>Bacillati</taxon>
        <taxon>Actinomycetota</taxon>
        <taxon>Actinomycetes</taxon>
        <taxon>Streptosporangiales</taxon>
        <taxon>Streptosporangiaceae</taxon>
        <taxon>Streptosporangium</taxon>
    </lineage>
</organism>
<reference evidence="3 4" key="1">
    <citation type="submission" date="2020-08" db="EMBL/GenBank/DDBJ databases">
        <title>Sequencing the genomes of 1000 actinobacteria strains.</title>
        <authorList>
            <person name="Klenk H.-P."/>
        </authorList>
    </citation>
    <scope>NUCLEOTIDE SEQUENCE [LARGE SCALE GENOMIC DNA]</scope>
    <source>
        <strain evidence="3 4">DSM 43023</strain>
    </source>
</reference>
<comment type="similarity">
    <text evidence="1">Belongs to the UPF0312 family.</text>
</comment>
<dbReference type="SUPFAM" id="SSF101874">
    <property type="entry name" value="YceI-like"/>
    <property type="match status" value="1"/>
</dbReference>
<protein>
    <submittedName>
        <fullName evidence="3">Polyisoprenoid-binding protein YceI</fullName>
    </submittedName>
</protein>
<evidence type="ECO:0000256" key="1">
    <source>
        <dbReference type="ARBA" id="ARBA00008812"/>
    </source>
</evidence>
<name>A0A7W7W974_9ACTN</name>
<dbReference type="PANTHER" id="PTHR34406">
    <property type="entry name" value="PROTEIN YCEI"/>
    <property type="match status" value="1"/>
</dbReference>
<sequence length="194" mass="20569">MTASAVEVPGYVAGTWSIDPTHSEVSFVVRHLMITKVRGRFSSFEGRIVTAANPLESSVTATVELASVDTGNAQRDEHLRAADFFEAGTYPTMTYTSSGIRPDGDDFLLDGELTLKGVTRPVSLKLEINGFGPDPFAADPFAGARAGFTATGEINRMDFGVSYNGPIPGGGKALSEKVQIVIEIQAVLQDRAAA</sequence>
<dbReference type="InterPro" id="IPR007372">
    <property type="entry name" value="Lipid/polyisoprenoid-bd_YceI"/>
</dbReference>
<keyword evidence="4" id="KW-1185">Reference proteome</keyword>
<dbReference type="InterPro" id="IPR036761">
    <property type="entry name" value="TTHA0802/YceI-like_sf"/>
</dbReference>
<evidence type="ECO:0000259" key="2">
    <source>
        <dbReference type="SMART" id="SM00867"/>
    </source>
</evidence>
<comment type="caution">
    <text evidence="3">The sequence shown here is derived from an EMBL/GenBank/DDBJ whole genome shotgun (WGS) entry which is preliminary data.</text>
</comment>
<feature type="domain" description="Lipid/polyisoprenoid-binding YceI-like" evidence="2">
    <location>
        <begin position="15"/>
        <end position="187"/>
    </location>
</feature>